<dbReference type="EMBL" id="JAERUA010000024">
    <property type="protein sequence ID" value="KAI1883342.1"/>
    <property type="molecule type" value="Genomic_DNA"/>
</dbReference>
<sequence length="70" mass="8171">MNERKTSSKVRLRSHHSMPEAERSERSALLSAQRKRVQFVQVYGKSSDPLIRIHILRTHIREPSVVIEAH</sequence>
<feature type="region of interest" description="Disordered" evidence="1">
    <location>
        <begin position="1"/>
        <end position="29"/>
    </location>
</feature>
<comment type="caution">
    <text evidence="2">The sequence shown here is derived from an EMBL/GenBank/DDBJ whole genome shotgun (WGS) entry which is preliminary data.</text>
</comment>
<feature type="compositionally biased region" description="Basic and acidic residues" evidence="1">
    <location>
        <begin position="17"/>
        <end position="26"/>
    </location>
</feature>
<keyword evidence="3" id="KW-1185">Reference proteome</keyword>
<dbReference type="AlphaFoldDB" id="A0A8T3CIT9"/>
<organism evidence="2 3">
    <name type="scientific">Albula goreensis</name>
    <dbReference type="NCBI Taxonomy" id="1534307"/>
    <lineage>
        <taxon>Eukaryota</taxon>
        <taxon>Metazoa</taxon>
        <taxon>Chordata</taxon>
        <taxon>Craniata</taxon>
        <taxon>Vertebrata</taxon>
        <taxon>Euteleostomi</taxon>
        <taxon>Actinopterygii</taxon>
        <taxon>Neopterygii</taxon>
        <taxon>Teleostei</taxon>
        <taxon>Albuliformes</taxon>
        <taxon>Albulidae</taxon>
        <taxon>Albula</taxon>
    </lineage>
</organism>
<reference evidence="2" key="1">
    <citation type="submission" date="2021-01" db="EMBL/GenBank/DDBJ databases">
        <authorList>
            <person name="Zahm M."/>
            <person name="Roques C."/>
            <person name="Cabau C."/>
            <person name="Klopp C."/>
            <person name="Donnadieu C."/>
            <person name="Jouanno E."/>
            <person name="Lampietro C."/>
            <person name="Louis A."/>
            <person name="Herpin A."/>
            <person name="Echchiki A."/>
            <person name="Berthelot C."/>
            <person name="Parey E."/>
            <person name="Roest-Crollius H."/>
            <person name="Braasch I."/>
            <person name="Postlethwait J."/>
            <person name="Bobe J."/>
            <person name="Montfort J."/>
            <person name="Bouchez O."/>
            <person name="Begum T."/>
            <person name="Mejri S."/>
            <person name="Adams A."/>
            <person name="Chen W.-J."/>
            <person name="Guiguen Y."/>
        </authorList>
    </citation>
    <scope>NUCLEOTIDE SEQUENCE</scope>
    <source>
        <tissue evidence="2">Blood</tissue>
    </source>
</reference>
<accession>A0A8T3CIT9</accession>
<evidence type="ECO:0000313" key="2">
    <source>
        <dbReference type="EMBL" id="KAI1883342.1"/>
    </source>
</evidence>
<name>A0A8T3CIT9_9TELE</name>
<feature type="compositionally biased region" description="Basic residues" evidence="1">
    <location>
        <begin position="7"/>
        <end position="16"/>
    </location>
</feature>
<proteinExistence type="predicted"/>
<dbReference type="Proteomes" id="UP000829720">
    <property type="component" value="Unassembled WGS sequence"/>
</dbReference>
<evidence type="ECO:0000256" key="1">
    <source>
        <dbReference type="SAM" id="MobiDB-lite"/>
    </source>
</evidence>
<protein>
    <submittedName>
        <fullName evidence="2">Uncharacterized protein</fullName>
    </submittedName>
</protein>
<evidence type="ECO:0000313" key="3">
    <source>
        <dbReference type="Proteomes" id="UP000829720"/>
    </source>
</evidence>
<gene>
    <name evidence="2" type="ORF">AGOR_G00244200</name>
</gene>